<dbReference type="EMBL" id="UINC01166870">
    <property type="protein sequence ID" value="SVD69054.1"/>
    <property type="molecule type" value="Genomic_DNA"/>
</dbReference>
<reference evidence="1" key="1">
    <citation type="submission" date="2018-05" db="EMBL/GenBank/DDBJ databases">
        <authorList>
            <person name="Lanie J.A."/>
            <person name="Ng W.-L."/>
            <person name="Kazmierczak K.M."/>
            <person name="Andrzejewski T.M."/>
            <person name="Davidsen T.M."/>
            <person name="Wayne K.J."/>
            <person name="Tettelin H."/>
            <person name="Glass J.I."/>
            <person name="Rusch D."/>
            <person name="Podicherti R."/>
            <person name="Tsui H.-C.T."/>
            <person name="Winkler M.E."/>
        </authorList>
    </citation>
    <scope>NUCLEOTIDE SEQUENCE</scope>
</reference>
<sequence length="34" mass="3803">MNAGKVSIVVPTYNERDNVRPLCQGIESALDNLW</sequence>
<organism evidence="1">
    <name type="scientific">marine metagenome</name>
    <dbReference type="NCBI Taxonomy" id="408172"/>
    <lineage>
        <taxon>unclassified sequences</taxon>
        <taxon>metagenomes</taxon>
        <taxon>ecological metagenomes</taxon>
    </lineage>
</organism>
<evidence type="ECO:0000313" key="1">
    <source>
        <dbReference type="EMBL" id="SVD69054.1"/>
    </source>
</evidence>
<name>A0A382XDW5_9ZZZZ</name>
<protein>
    <recommendedName>
        <fullName evidence="2">Glycosyltransferase 2-like domain-containing protein</fullName>
    </recommendedName>
</protein>
<feature type="non-terminal residue" evidence="1">
    <location>
        <position position="34"/>
    </location>
</feature>
<evidence type="ECO:0008006" key="2">
    <source>
        <dbReference type="Google" id="ProtNLM"/>
    </source>
</evidence>
<proteinExistence type="predicted"/>
<dbReference type="AlphaFoldDB" id="A0A382XDW5"/>
<gene>
    <name evidence="1" type="ORF">METZ01_LOCUS421908</name>
</gene>
<accession>A0A382XDW5</accession>